<evidence type="ECO:0000313" key="1">
    <source>
        <dbReference type="EMBL" id="GAJ01917.1"/>
    </source>
</evidence>
<organism evidence="1">
    <name type="scientific">marine sediment metagenome</name>
    <dbReference type="NCBI Taxonomy" id="412755"/>
    <lineage>
        <taxon>unclassified sequences</taxon>
        <taxon>metagenomes</taxon>
        <taxon>ecological metagenomes</taxon>
    </lineage>
</organism>
<accession>X1UEC0</accession>
<comment type="caution">
    <text evidence="1">The sequence shown here is derived from an EMBL/GenBank/DDBJ whole genome shotgun (WGS) entry which is preliminary data.</text>
</comment>
<sequence>MKAVGIDAGKMEIEYEEGFEEVCVFKDRIGIGIASLKSGNEEAVSLLALY</sequence>
<dbReference type="AlphaFoldDB" id="X1UEC0"/>
<protein>
    <submittedName>
        <fullName evidence="1">Uncharacterized protein</fullName>
    </submittedName>
</protein>
<proteinExistence type="predicted"/>
<gene>
    <name evidence="1" type="ORF">S12H4_28140</name>
</gene>
<dbReference type="EMBL" id="BARW01016118">
    <property type="protein sequence ID" value="GAJ01917.1"/>
    <property type="molecule type" value="Genomic_DNA"/>
</dbReference>
<name>X1UEC0_9ZZZZ</name>
<reference evidence="1" key="1">
    <citation type="journal article" date="2014" name="Front. Microbiol.">
        <title>High frequency of phylogenetically diverse reductive dehalogenase-homologous genes in deep subseafloor sedimentary metagenomes.</title>
        <authorList>
            <person name="Kawai M."/>
            <person name="Futagami T."/>
            <person name="Toyoda A."/>
            <person name="Takaki Y."/>
            <person name="Nishi S."/>
            <person name="Hori S."/>
            <person name="Arai W."/>
            <person name="Tsubouchi T."/>
            <person name="Morono Y."/>
            <person name="Uchiyama I."/>
            <person name="Ito T."/>
            <person name="Fujiyama A."/>
            <person name="Inagaki F."/>
            <person name="Takami H."/>
        </authorList>
    </citation>
    <scope>NUCLEOTIDE SEQUENCE</scope>
    <source>
        <strain evidence="1">Expedition CK06-06</strain>
    </source>
</reference>